<protein>
    <recommendedName>
        <fullName evidence="6">Integral membrane protein</fullName>
    </recommendedName>
</protein>
<gene>
    <name evidence="2" type="ORF">Bravens_00079</name>
    <name evidence="3" type="ORF">CYJ40_06385</name>
</gene>
<dbReference type="RefSeq" id="WP_019174727.1">
    <property type="nucleotide sequence ID" value="NZ_JAKRCZ010000008.1"/>
</dbReference>
<name>A0A150HBX8_9MICO</name>
<evidence type="ECO:0000256" key="1">
    <source>
        <dbReference type="SAM" id="Phobius"/>
    </source>
</evidence>
<proteinExistence type="predicted"/>
<dbReference type="PATRIC" id="fig|479117.4.peg.77"/>
<dbReference type="AlphaFoldDB" id="A0A150HBX8"/>
<dbReference type="STRING" id="1176165.GCA_001584405_00373"/>
<organism evidence="2 5">
    <name type="scientific">Brevibacterium ravenspurgense</name>
    <dbReference type="NCBI Taxonomy" id="479117"/>
    <lineage>
        <taxon>Bacteria</taxon>
        <taxon>Bacillati</taxon>
        <taxon>Actinomycetota</taxon>
        <taxon>Actinomycetes</taxon>
        <taxon>Micrococcales</taxon>
        <taxon>Brevibacteriaceae</taxon>
        <taxon>Brevibacterium</taxon>
    </lineage>
</organism>
<sequence length="115" mass="12582">MIAFLTYAQYAAAGLLALWGTIQALRNRPAPIAMIWWAGAVLLLLIVQLVTSIVLFGQTNADPLLFFGYVLTAIILVPIAAVWGYIEPSKWGPWVLAAAGATVIVMIIRMDQIWL</sequence>
<reference evidence="2 5" key="1">
    <citation type="submission" date="2016-01" db="EMBL/GenBank/DDBJ databases">
        <title>Use of Whole Genome Sequencing to ascertain that Brevibacterium massiliense (Roux, Raoult 2009) is a later heterotypic synonym of Brevibacterium ravenspurgense (Mages 2008).</title>
        <authorList>
            <person name="Bernier A.-M."/>
            <person name="Burdz T."/>
            <person name="Huynh C."/>
            <person name="Pachecho A.L."/>
            <person name="Wiebe D."/>
            <person name="Bonner C."/>
            <person name="Bernard K."/>
        </authorList>
    </citation>
    <scope>NUCLEOTIDE SEQUENCE [LARGE SCALE GENOMIC DNA]</scope>
    <source>
        <strain evidence="2 5">CCUG56047</strain>
    </source>
</reference>
<keyword evidence="5" id="KW-1185">Reference proteome</keyword>
<evidence type="ECO:0000313" key="4">
    <source>
        <dbReference type="Proteomes" id="UP000242755"/>
    </source>
</evidence>
<feature type="transmembrane region" description="Helical" evidence="1">
    <location>
        <begin position="91"/>
        <end position="108"/>
    </location>
</feature>
<reference evidence="3 4" key="2">
    <citation type="submission" date="2017-12" db="EMBL/GenBank/DDBJ databases">
        <title>Phylogenetic diversity of female urinary microbiome.</title>
        <authorList>
            <person name="Thomas-White K."/>
            <person name="Wolfe A.J."/>
        </authorList>
    </citation>
    <scope>NUCLEOTIDE SEQUENCE [LARGE SCALE GENOMIC DNA]</scope>
    <source>
        <strain evidence="3 4">UMB0426</strain>
    </source>
</reference>
<evidence type="ECO:0008006" key="6">
    <source>
        <dbReference type="Google" id="ProtNLM"/>
    </source>
</evidence>
<feature type="transmembrane region" description="Helical" evidence="1">
    <location>
        <begin position="64"/>
        <end position="85"/>
    </location>
</feature>
<dbReference type="Proteomes" id="UP000242755">
    <property type="component" value="Unassembled WGS sequence"/>
</dbReference>
<dbReference type="Proteomes" id="UP000243589">
    <property type="component" value="Unassembled WGS sequence"/>
</dbReference>
<accession>A0A150HBX8</accession>
<evidence type="ECO:0000313" key="3">
    <source>
        <dbReference type="EMBL" id="PKY70351.1"/>
    </source>
</evidence>
<dbReference type="EMBL" id="PKGO01000005">
    <property type="protein sequence ID" value="PKY70351.1"/>
    <property type="molecule type" value="Genomic_DNA"/>
</dbReference>
<feature type="transmembrane region" description="Helical" evidence="1">
    <location>
        <begin position="34"/>
        <end position="57"/>
    </location>
</feature>
<comment type="caution">
    <text evidence="2">The sequence shown here is derived from an EMBL/GenBank/DDBJ whole genome shotgun (WGS) entry which is preliminary data.</text>
</comment>
<keyword evidence="1" id="KW-1133">Transmembrane helix</keyword>
<evidence type="ECO:0000313" key="2">
    <source>
        <dbReference type="EMBL" id="KXZ59609.1"/>
    </source>
</evidence>
<dbReference type="EMBL" id="LQQC01000002">
    <property type="protein sequence ID" value="KXZ59609.1"/>
    <property type="molecule type" value="Genomic_DNA"/>
</dbReference>
<evidence type="ECO:0000313" key="5">
    <source>
        <dbReference type="Proteomes" id="UP000243589"/>
    </source>
</evidence>
<keyword evidence="1" id="KW-0812">Transmembrane</keyword>
<keyword evidence="1" id="KW-0472">Membrane</keyword>